<dbReference type="Gene3D" id="3.40.50.1240">
    <property type="entry name" value="Phosphoglycerate mutase-like"/>
    <property type="match status" value="1"/>
</dbReference>
<evidence type="ECO:0000313" key="3">
    <source>
        <dbReference type="EMBL" id="RZU00526.1"/>
    </source>
</evidence>
<reference evidence="3 4" key="1">
    <citation type="submission" date="2019-02" db="EMBL/GenBank/DDBJ databases">
        <title>Genomic Encyclopedia of Type Strains, Phase IV (KMG-IV): sequencing the most valuable type-strain genomes for metagenomic binning, comparative biology and taxonomic classification.</title>
        <authorList>
            <person name="Goeker M."/>
        </authorList>
    </citation>
    <scope>NUCLEOTIDE SEQUENCE [LARGE SCALE GENOMIC DNA]</scope>
    <source>
        <strain evidence="3 4">DSM 19570</strain>
    </source>
</reference>
<dbReference type="AlphaFoldDB" id="A0A4V2FU36"/>
<dbReference type="OrthoDB" id="9783269at2"/>
<dbReference type="GO" id="GO:0016791">
    <property type="term" value="F:phosphatase activity"/>
    <property type="evidence" value="ECO:0007669"/>
    <property type="project" value="TreeGrafter"/>
</dbReference>
<dbReference type="CDD" id="cd07067">
    <property type="entry name" value="HP_PGM_like"/>
    <property type="match status" value="1"/>
</dbReference>
<accession>A0A4V2FU36</accession>
<proteinExistence type="predicted"/>
<dbReference type="SUPFAM" id="SSF53254">
    <property type="entry name" value="Phosphoglycerate mutase-like"/>
    <property type="match status" value="1"/>
</dbReference>
<dbReference type="Proteomes" id="UP000293671">
    <property type="component" value="Unassembled WGS sequence"/>
</dbReference>
<dbReference type="InterPro" id="IPR013078">
    <property type="entry name" value="His_Pase_superF_clade-1"/>
</dbReference>
<gene>
    <name evidence="3" type="ORF">EV670_1226</name>
</gene>
<feature type="binding site" evidence="2">
    <location>
        <begin position="21"/>
        <end position="28"/>
    </location>
    <ligand>
        <name>substrate</name>
    </ligand>
</feature>
<protein>
    <submittedName>
        <fullName evidence="3">Phosphoglycerate mutase</fullName>
    </submittedName>
</protein>
<feature type="binding site" evidence="2">
    <location>
        <position position="71"/>
    </location>
    <ligand>
        <name>substrate</name>
    </ligand>
</feature>
<name>A0A4V2FU36_9BURK</name>
<evidence type="ECO:0000313" key="4">
    <source>
        <dbReference type="Proteomes" id="UP000293671"/>
    </source>
</evidence>
<feature type="active site" description="Tele-phosphohistidine intermediate" evidence="1">
    <location>
        <position position="22"/>
    </location>
</feature>
<dbReference type="InterPro" id="IPR050275">
    <property type="entry name" value="PGM_Phosphatase"/>
</dbReference>
<dbReference type="InterPro" id="IPR029033">
    <property type="entry name" value="His_PPase_superfam"/>
</dbReference>
<dbReference type="PANTHER" id="PTHR48100">
    <property type="entry name" value="BROAD-SPECIFICITY PHOSPHATASE YOR283W-RELATED"/>
    <property type="match status" value="1"/>
</dbReference>
<evidence type="ECO:0000256" key="1">
    <source>
        <dbReference type="PIRSR" id="PIRSR613078-1"/>
    </source>
</evidence>
<dbReference type="Pfam" id="PF00300">
    <property type="entry name" value="His_Phos_1"/>
    <property type="match status" value="1"/>
</dbReference>
<evidence type="ECO:0000256" key="2">
    <source>
        <dbReference type="PIRSR" id="PIRSR613078-2"/>
    </source>
</evidence>
<keyword evidence="4" id="KW-1185">Reference proteome</keyword>
<comment type="caution">
    <text evidence="3">The sequence shown here is derived from an EMBL/GenBank/DDBJ whole genome shotgun (WGS) entry which is preliminary data.</text>
</comment>
<dbReference type="EMBL" id="SHKP01000005">
    <property type="protein sequence ID" value="RZU00526.1"/>
    <property type="molecule type" value="Genomic_DNA"/>
</dbReference>
<dbReference type="SMART" id="SM00855">
    <property type="entry name" value="PGAM"/>
    <property type="match status" value="1"/>
</dbReference>
<feature type="active site" description="Proton donor/acceptor" evidence="1">
    <location>
        <position position="95"/>
    </location>
</feature>
<dbReference type="RefSeq" id="WP_130430979.1">
    <property type="nucleotide sequence ID" value="NZ_SHKP01000005.1"/>
</dbReference>
<sequence>MADAAATDGDAHQPVRVLAIRHGETAWNVDTRIQGQLDIGLNDTGRWQATRLAEALADEGIDAIYSSDLSRALDTARSVAGRIELPVQTDTGLRERHFGSFEGQTWAEIEQRHPAESLRWRKREPGFGPPGGETLQGFYERVVETASRLVAGHRGKTVALVAHGGVLDCLYRAATRIELDAPRTWQLRNAGINRLLHTQAGFMLVGWGDTAHLEAAAEAPRDESQDRAGPAA</sequence>
<organism evidence="3 4">
    <name type="scientific">Rivibacter subsaxonicus</name>
    <dbReference type="NCBI Taxonomy" id="457575"/>
    <lineage>
        <taxon>Bacteria</taxon>
        <taxon>Pseudomonadati</taxon>
        <taxon>Pseudomonadota</taxon>
        <taxon>Betaproteobacteria</taxon>
        <taxon>Burkholderiales</taxon>
        <taxon>Rivibacter</taxon>
    </lineage>
</organism>
<dbReference type="GO" id="GO:0005737">
    <property type="term" value="C:cytoplasm"/>
    <property type="evidence" value="ECO:0007669"/>
    <property type="project" value="TreeGrafter"/>
</dbReference>
<dbReference type="PANTHER" id="PTHR48100:SF62">
    <property type="entry name" value="GLUCOSYL-3-PHOSPHOGLYCERATE PHOSPHATASE"/>
    <property type="match status" value="1"/>
</dbReference>